<dbReference type="Proteomes" id="UP000078407">
    <property type="component" value="Unassembled WGS sequence"/>
</dbReference>
<gene>
    <name evidence="2" type="ORF">M976_01985</name>
</gene>
<dbReference type="Gene3D" id="3.40.50.300">
    <property type="entry name" value="P-loop containing nucleotide triphosphate hydrolases"/>
    <property type="match status" value="1"/>
</dbReference>
<feature type="domain" description="ATPase AAA-type core" evidence="1">
    <location>
        <begin position="219"/>
        <end position="469"/>
    </location>
</feature>
<organism evidence="2 3">
    <name type="scientific">Buttiauxella ferragutiae ATCC 51602</name>
    <dbReference type="NCBI Taxonomy" id="1354252"/>
    <lineage>
        <taxon>Bacteria</taxon>
        <taxon>Pseudomonadati</taxon>
        <taxon>Pseudomonadota</taxon>
        <taxon>Gammaproteobacteria</taxon>
        <taxon>Enterobacterales</taxon>
        <taxon>Enterobacteriaceae</taxon>
        <taxon>Buttiauxella</taxon>
    </lineage>
</organism>
<dbReference type="RefSeq" id="WP_064544258.1">
    <property type="nucleotide sequence ID" value="NZ_LXEQ01000033.1"/>
</dbReference>
<comment type="caution">
    <text evidence="2">The sequence shown here is derived from an EMBL/GenBank/DDBJ whole genome shotgun (WGS) entry which is preliminary data.</text>
</comment>
<proteinExistence type="predicted"/>
<evidence type="ECO:0000259" key="1">
    <source>
        <dbReference type="Pfam" id="PF13304"/>
    </source>
</evidence>
<evidence type="ECO:0000313" key="2">
    <source>
        <dbReference type="EMBL" id="OAT28146.1"/>
    </source>
</evidence>
<keyword evidence="3" id="KW-1185">Reference proteome</keyword>
<evidence type="ECO:0000313" key="3">
    <source>
        <dbReference type="Proteomes" id="UP000078407"/>
    </source>
</evidence>
<dbReference type="SUPFAM" id="SSF52540">
    <property type="entry name" value="P-loop containing nucleoside triphosphate hydrolases"/>
    <property type="match status" value="1"/>
</dbReference>
<dbReference type="InterPro" id="IPR003959">
    <property type="entry name" value="ATPase_AAA_core"/>
</dbReference>
<dbReference type="InterPro" id="IPR027417">
    <property type="entry name" value="P-loop_NTPase"/>
</dbReference>
<dbReference type="PANTHER" id="PTHR43581:SF2">
    <property type="entry name" value="EXCINUCLEASE ATPASE SUBUNIT"/>
    <property type="match status" value="1"/>
</dbReference>
<protein>
    <submittedName>
        <fullName evidence="2">Phage protein</fullName>
    </submittedName>
</protein>
<dbReference type="EMBL" id="LXEQ01000033">
    <property type="protein sequence ID" value="OAT28146.1"/>
    <property type="molecule type" value="Genomic_DNA"/>
</dbReference>
<sequence>MIKINDIIFGKPQDNNQDRITLEVIDIKKSIYKIHNNHIFVLKIAINLNNEIDHFHFKKYKANTNSNTLTMLLVGRNDNENDLFKKLSSNKISLRDIETDLNYYFLSQIDDEGTYRYINKNLNTNDALDFLYTIKDLGAGFNIKKSHRFIRENSNKIFFDLLLNNSASYYAFTNGYKHLVNTNNIIYNIQPPSHLTIEDFENNKYKLNFSKYHNINIPIHILIGKNGSGKTFLLNRIAKNYLSLKHDSHDKNEVFSRIIALSNTINDSCYRPTNITKNRSKTNNYNFISLTSKKHYNNLFIRGRKLTLLSLMEMVKERDSTKEGFFKQSQLLDKVTETIIPNFSIGIKTNSDEIKSKSFSNLIDRYTLVNLNGNLDLLTGTEIEYTLPNEEIVFYKDEQPFELSSGQLAFLTCMFSLISIVETNSLILIEEPENYLHPSLLTHFINSLTNILRDTNSVAIATTHSALVLREIPSQQVTILHRNNGVTRFKNTKIETFGADTHQIMIDVFGDLHSNAIFREEISNIAKNNTISEILSNYSHLPSDLINKIIMEAKLK</sequence>
<dbReference type="InterPro" id="IPR051396">
    <property type="entry name" value="Bact_Antivir_Def_Nuclease"/>
</dbReference>
<reference evidence="2 3" key="1">
    <citation type="submission" date="2016-04" db="EMBL/GenBank/DDBJ databases">
        <title>ATOL: Assembling a taxonomically balanced genome-scale reconstruction of the evolutionary history of the Enterobacteriaceae.</title>
        <authorList>
            <person name="Plunkett G.III."/>
            <person name="Neeno-Eckwall E.C."/>
            <person name="Glasner J.D."/>
            <person name="Perna N.T."/>
        </authorList>
    </citation>
    <scope>NUCLEOTIDE SEQUENCE [LARGE SCALE GENOMIC DNA]</scope>
    <source>
        <strain evidence="2 3">ATCC 51602</strain>
    </source>
</reference>
<name>A0ABX2W9A3_9ENTR</name>
<accession>A0ABX2W9A3</accession>
<dbReference type="PANTHER" id="PTHR43581">
    <property type="entry name" value="ATP/GTP PHOSPHATASE"/>
    <property type="match status" value="1"/>
</dbReference>
<dbReference type="Pfam" id="PF13304">
    <property type="entry name" value="AAA_21"/>
    <property type="match status" value="1"/>
</dbReference>